<dbReference type="InterPro" id="IPR025652">
    <property type="entry name" value="TesB_C"/>
</dbReference>
<keyword evidence="3" id="KW-0378">Hydrolase</keyword>
<evidence type="ECO:0000256" key="4">
    <source>
        <dbReference type="ARBA" id="ARBA00023098"/>
    </source>
</evidence>
<dbReference type="CDD" id="cd03444">
    <property type="entry name" value="Thioesterase_II_repeat1"/>
    <property type="match status" value="1"/>
</dbReference>
<dbReference type="FunFam" id="2.40.160.210:FF:000001">
    <property type="entry name" value="Acyl-CoA thioesterase II"/>
    <property type="match status" value="1"/>
</dbReference>
<evidence type="ECO:0000256" key="5">
    <source>
        <dbReference type="ARBA" id="ARBA00050943"/>
    </source>
</evidence>
<organism evidence="10 11">
    <name type="scientific">Phytoactinopolyspora halophila</name>
    <dbReference type="NCBI Taxonomy" id="1981511"/>
    <lineage>
        <taxon>Bacteria</taxon>
        <taxon>Bacillati</taxon>
        <taxon>Actinomycetota</taxon>
        <taxon>Actinomycetes</taxon>
        <taxon>Jiangellales</taxon>
        <taxon>Jiangellaceae</taxon>
        <taxon>Phytoactinopolyspora</taxon>
    </lineage>
</organism>
<dbReference type="Pfam" id="PF13622">
    <property type="entry name" value="4HBT_3"/>
    <property type="match status" value="1"/>
</dbReference>
<dbReference type="CDD" id="cd03445">
    <property type="entry name" value="Thioesterase_II_repeat2"/>
    <property type="match status" value="1"/>
</dbReference>
<comment type="caution">
    <text evidence="10">The sequence shown here is derived from an EMBL/GenBank/DDBJ whole genome shotgun (WGS) entry which is preliminary data.</text>
</comment>
<keyword evidence="4" id="KW-0443">Lipid metabolism</keyword>
<dbReference type="PANTHER" id="PTHR11066:SF34">
    <property type="entry name" value="ACYL-COENZYME A THIOESTERASE 8"/>
    <property type="match status" value="1"/>
</dbReference>
<dbReference type="InterPro" id="IPR042171">
    <property type="entry name" value="Acyl-CoA_hotdog"/>
</dbReference>
<protein>
    <recommendedName>
        <fullName evidence="6">Acyl-CoA thioesterase 2</fullName>
    </recommendedName>
    <alternativeName>
        <fullName evidence="7">Thioesterase II</fullName>
    </alternativeName>
</protein>
<evidence type="ECO:0000256" key="7">
    <source>
        <dbReference type="ARBA" id="ARBA00079653"/>
    </source>
</evidence>
<evidence type="ECO:0000256" key="6">
    <source>
        <dbReference type="ARBA" id="ARBA00071120"/>
    </source>
</evidence>
<comment type="catalytic activity">
    <reaction evidence="5">
        <text>a fatty acyl-CoA + H2O = a fatty acid + CoA + H(+)</text>
        <dbReference type="Rhea" id="RHEA:16781"/>
        <dbReference type="ChEBI" id="CHEBI:15377"/>
        <dbReference type="ChEBI" id="CHEBI:15378"/>
        <dbReference type="ChEBI" id="CHEBI:28868"/>
        <dbReference type="ChEBI" id="CHEBI:57287"/>
        <dbReference type="ChEBI" id="CHEBI:77636"/>
        <dbReference type="EC" id="3.1.2.20"/>
    </reaction>
    <physiologicalReaction direction="left-to-right" evidence="5">
        <dbReference type="Rhea" id="RHEA:16782"/>
    </physiologicalReaction>
</comment>
<evidence type="ECO:0000259" key="8">
    <source>
        <dbReference type="Pfam" id="PF02551"/>
    </source>
</evidence>
<reference evidence="10 11" key="1">
    <citation type="submission" date="2018-06" db="EMBL/GenBank/DDBJ databases">
        <title>Phytoactinopolyspora halophila sp. nov., a novel halophilic actinomycete isolated from a saline soil in China.</title>
        <authorList>
            <person name="Tang S.-K."/>
        </authorList>
    </citation>
    <scope>NUCLEOTIDE SEQUENCE [LARGE SCALE GENOMIC DNA]</scope>
    <source>
        <strain evidence="10 11">YIM 96934</strain>
    </source>
</reference>
<gene>
    <name evidence="10" type="ORF">DPM12_09970</name>
</gene>
<dbReference type="GO" id="GO:0006637">
    <property type="term" value="P:acyl-CoA metabolic process"/>
    <property type="evidence" value="ECO:0007669"/>
    <property type="project" value="InterPro"/>
</dbReference>
<dbReference type="Pfam" id="PF02551">
    <property type="entry name" value="Acyl_CoA_thio"/>
    <property type="match status" value="1"/>
</dbReference>
<proteinExistence type="inferred from homology"/>
<comment type="similarity">
    <text evidence="1">Belongs to the C/M/P thioester hydrolase family.</text>
</comment>
<dbReference type="SUPFAM" id="SSF54637">
    <property type="entry name" value="Thioesterase/thiol ester dehydrase-isomerase"/>
    <property type="match status" value="2"/>
</dbReference>
<dbReference type="InterPro" id="IPR049449">
    <property type="entry name" value="TesB_ACOT8-like_N"/>
</dbReference>
<feature type="domain" description="Acyl-CoA thioesterase 2 C-terminal" evidence="8">
    <location>
        <begin position="184"/>
        <end position="287"/>
    </location>
</feature>
<evidence type="ECO:0000259" key="9">
    <source>
        <dbReference type="Pfam" id="PF13622"/>
    </source>
</evidence>
<comment type="subunit">
    <text evidence="2">Homotetramer.</text>
</comment>
<dbReference type="PANTHER" id="PTHR11066">
    <property type="entry name" value="ACYL-COA THIOESTERASE"/>
    <property type="match status" value="1"/>
</dbReference>
<dbReference type="AlphaFoldDB" id="A0A329QR37"/>
<keyword evidence="11" id="KW-1185">Reference proteome</keyword>
<name>A0A329QR37_9ACTN</name>
<evidence type="ECO:0000313" key="10">
    <source>
        <dbReference type="EMBL" id="RAW14810.1"/>
    </source>
</evidence>
<sequence length="301" mass="33240">MCEYRVVPDTLDELIALLDLETIEDNLFRGRQPATRLQRVFGGQVAGQALMAAVRTVPAERMVHSLHAYFLRAGDPTVPIVYDVELVRDGRSFTTRRVVARQHGRGIFYLTASFHVEEDGLAHQDVMPQAPAPDDCPKLGELFERLSGQPRSAWHQEWAALDVRYVGDSRPGGGLGSPEHPALAQLWFRAAGRLPDEPTLHRCVLAYASDLTLLGATLVPHGTYIGAPGLQTASLDHTMWFHRRFRADEWLLYDQVSPSASGARGLALGRIFTQHGELVATVAQEGLIRSSARPSSADHEH</sequence>
<evidence type="ECO:0000256" key="3">
    <source>
        <dbReference type="ARBA" id="ARBA00022801"/>
    </source>
</evidence>
<feature type="domain" description="Acyl-CoA thioesterase-like N-terminal HotDog" evidence="9">
    <location>
        <begin position="38"/>
        <end position="115"/>
    </location>
</feature>
<dbReference type="GO" id="GO:0047617">
    <property type="term" value="F:fatty acyl-CoA hydrolase activity"/>
    <property type="evidence" value="ECO:0007669"/>
    <property type="project" value="UniProtKB-EC"/>
</dbReference>
<evidence type="ECO:0000256" key="1">
    <source>
        <dbReference type="ARBA" id="ARBA00006538"/>
    </source>
</evidence>
<dbReference type="Gene3D" id="2.40.160.210">
    <property type="entry name" value="Acyl-CoA thioesterase, double hotdog domain"/>
    <property type="match status" value="1"/>
</dbReference>
<dbReference type="Proteomes" id="UP000250462">
    <property type="component" value="Unassembled WGS sequence"/>
</dbReference>
<accession>A0A329QR37</accession>
<dbReference type="EMBL" id="QMIG01000007">
    <property type="protein sequence ID" value="RAW14810.1"/>
    <property type="molecule type" value="Genomic_DNA"/>
</dbReference>
<evidence type="ECO:0000256" key="2">
    <source>
        <dbReference type="ARBA" id="ARBA00011881"/>
    </source>
</evidence>
<dbReference type="InterPro" id="IPR029069">
    <property type="entry name" value="HotDog_dom_sf"/>
</dbReference>
<evidence type="ECO:0000313" key="11">
    <source>
        <dbReference type="Proteomes" id="UP000250462"/>
    </source>
</evidence>
<dbReference type="OrthoDB" id="9781019at2"/>
<dbReference type="GO" id="GO:0009062">
    <property type="term" value="P:fatty acid catabolic process"/>
    <property type="evidence" value="ECO:0007669"/>
    <property type="project" value="TreeGrafter"/>
</dbReference>
<dbReference type="InterPro" id="IPR003703">
    <property type="entry name" value="Acyl_CoA_thio"/>
</dbReference>